<name>A0AAD5MRK6_PARTN</name>
<dbReference type="AlphaFoldDB" id="A0AAD5MRK6"/>
<feature type="region of interest" description="Disordered" evidence="1">
    <location>
        <begin position="30"/>
        <end position="61"/>
    </location>
</feature>
<feature type="compositionally biased region" description="Polar residues" evidence="1">
    <location>
        <begin position="35"/>
        <end position="61"/>
    </location>
</feature>
<comment type="caution">
    <text evidence="2">The sequence shown here is derived from an EMBL/GenBank/DDBJ whole genome shotgun (WGS) entry which is preliminary data.</text>
</comment>
<organism evidence="2 3">
    <name type="scientific">Parelaphostrongylus tenuis</name>
    <name type="common">Meningeal worm</name>
    <dbReference type="NCBI Taxonomy" id="148309"/>
    <lineage>
        <taxon>Eukaryota</taxon>
        <taxon>Metazoa</taxon>
        <taxon>Ecdysozoa</taxon>
        <taxon>Nematoda</taxon>
        <taxon>Chromadorea</taxon>
        <taxon>Rhabditida</taxon>
        <taxon>Rhabditina</taxon>
        <taxon>Rhabditomorpha</taxon>
        <taxon>Strongyloidea</taxon>
        <taxon>Metastrongylidae</taxon>
        <taxon>Parelaphostrongylus</taxon>
    </lineage>
</organism>
<gene>
    <name evidence="2" type="ORF">KIN20_011091</name>
</gene>
<dbReference type="Proteomes" id="UP001196413">
    <property type="component" value="Unassembled WGS sequence"/>
</dbReference>
<sequence>MSGRQLGTALSRDSTAWLTTDSGIQSIRQSVAHKSPSSLRRQTIGGTQQKISLTQMRGNTT</sequence>
<reference evidence="2" key="1">
    <citation type="submission" date="2021-06" db="EMBL/GenBank/DDBJ databases">
        <title>Parelaphostrongylus tenuis whole genome reference sequence.</title>
        <authorList>
            <person name="Garwood T.J."/>
            <person name="Larsen P.A."/>
            <person name="Fountain-Jones N.M."/>
            <person name="Garbe J.R."/>
            <person name="Macchietto M.G."/>
            <person name="Kania S.A."/>
            <person name="Gerhold R.W."/>
            <person name="Richards J.E."/>
            <person name="Wolf T.M."/>
        </authorList>
    </citation>
    <scope>NUCLEOTIDE SEQUENCE</scope>
    <source>
        <strain evidence="2">MNPRO001-30</strain>
        <tissue evidence="2">Meninges</tissue>
    </source>
</reference>
<keyword evidence="3" id="KW-1185">Reference proteome</keyword>
<protein>
    <submittedName>
        <fullName evidence="2">Uncharacterized protein</fullName>
    </submittedName>
</protein>
<evidence type="ECO:0000313" key="3">
    <source>
        <dbReference type="Proteomes" id="UP001196413"/>
    </source>
</evidence>
<dbReference type="EMBL" id="JAHQIW010001998">
    <property type="protein sequence ID" value="KAJ1354216.1"/>
    <property type="molecule type" value="Genomic_DNA"/>
</dbReference>
<accession>A0AAD5MRK6</accession>
<evidence type="ECO:0000313" key="2">
    <source>
        <dbReference type="EMBL" id="KAJ1354216.1"/>
    </source>
</evidence>
<proteinExistence type="predicted"/>
<evidence type="ECO:0000256" key="1">
    <source>
        <dbReference type="SAM" id="MobiDB-lite"/>
    </source>
</evidence>